<organism evidence="2 3">
    <name type="scientific">Elysia chlorotica</name>
    <name type="common">Eastern emerald elysia</name>
    <name type="synonym">Sea slug</name>
    <dbReference type="NCBI Taxonomy" id="188477"/>
    <lineage>
        <taxon>Eukaryota</taxon>
        <taxon>Metazoa</taxon>
        <taxon>Spiralia</taxon>
        <taxon>Lophotrochozoa</taxon>
        <taxon>Mollusca</taxon>
        <taxon>Gastropoda</taxon>
        <taxon>Heterobranchia</taxon>
        <taxon>Euthyneura</taxon>
        <taxon>Panpulmonata</taxon>
        <taxon>Sacoglossa</taxon>
        <taxon>Placobranchoidea</taxon>
        <taxon>Plakobranchidae</taxon>
        <taxon>Elysia</taxon>
    </lineage>
</organism>
<proteinExistence type="predicted"/>
<evidence type="ECO:0000313" key="2">
    <source>
        <dbReference type="EMBL" id="RUS72752.1"/>
    </source>
</evidence>
<sequence>MCQHKPYQCTAVRGMMGKSQSCKAHRRPDRILESNHKDSYETEKPDKKRKKASENKAQGVNGVNVPQDSPGGQKGSPLAPLRNPPPLPGQGSERMQHTTDTQVSFDQAGYTEVKGMKRKQKRVTENNGGGDAAVSDEPARPLPSAPSAEPRPLPSAPSAEPRPLPRGDGLHVSSSQTSALPLHVQYSGLGSQPATGVSRTASVEMTTRAKH</sequence>
<dbReference type="AlphaFoldDB" id="A0A433SU46"/>
<evidence type="ECO:0000256" key="1">
    <source>
        <dbReference type="SAM" id="MobiDB-lite"/>
    </source>
</evidence>
<reference evidence="2 3" key="1">
    <citation type="submission" date="2019-01" db="EMBL/GenBank/DDBJ databases">
        <title>A draft genome assembly of the solar-powered sea slug Elysia chlorotica.</title>
        <authorList>
            <person name="Cai H."/>
            <person name="Li Q."/>
            <person name="Fang X."/>
            <person name="Li J."/>
            <person name="Curtis N.E."/>
            <person name="Altenburger A."/>
            <person name="Shibata T."/>
            <person name="Feng M."/>
            <person name="Maeda T."/>
            <person name="Schwartz J.A."/>
            <person name="Shigenobu S."/>
            <person name="Lundholm N."/>
            <person name="Nishiyama T."/>
            <person name="Yang H."/>
            <person name="Hasebe M."/>
            <person name="Li S."/>
            <person name="Pierce S.K."/>
            <person name="Wang J."/>
        </authorList>
    </citation>
    <scope>NUCLEOTIDE SEQUENCE [LARGE SCALE GENOMIC DNA]</scope>
    <source>
        <strain evidence="2">EC2010</strain>
        <tissue evidence="2">Whole organism of an adult</tissue>
    </source>
</reference>
<dbReference type="EMBL" id="RQTK01001023">
    <property type="protein sequence ID" value="RUS72752.1"/>
    <property type="molecule type" value="Genomic_DNA"/>
</dbReference>
<dbReference type="Proteomes" id="UP000271974">
    <property type="component" value="Unassembled WGS sequence"/>
</dbReference>
<keyword evidence="3" id="KW-1185">Reference proteome</keyword>
<feature type="region of interest" description="Disordered" evidence="1">
    <location>
        <begin position="15"/>
        <end position="211"/>
    </location>
</feature>
<accession>A0A433SU46</accession>
<protein>
    <submittedName>
        <fullName evidence="2">Uncharacterized protein</fullName>
    </submittedName>
</protein>
<gene>
    <name evidence="2" type="ORF">EGW08_019487</name>
</gene>
<feature type="compositionally biased region" description="Polar residues" evidence="1">
    <location>
        <begin position="188"/>
        <end position="205"/>
    </location>
</feature>
<evidence type="ECO:0000313" key="3">
    <source>
        <dbReference type="Proteomes" id="UP000271974"/>
    </source>
</evidence>
<feature type="compositionally biased region" description="Pro residues" evidence="1">
    <location>
        <begin position="140"/>
        <end position="162"/>
    </location>
</feature>
<comment type="caution">
    <text evidence="2">The sequence shown here is derived from an EMBL/GenBank/DDBJ whole genome shotgun (WGS) entry which is preliminary data.</text>
</comment>
<name>A0A433SU46_ELYCH</name>
<feature type="compositionally biased region" description="Basic and acidic residues" evidence="1">
    <location>
        <begin position="29"/>
        <end position="46"/>
    </location>
</feature>